<feature type="transmembrane region" description="Helical" evidence="8">
    <location>
        <begin position="255"/>
        <end position="279"/>
    </location>
</feature>
<feature type="transmembrane region" description="Helical" evidence="8">
    <location>
        <begin position="12"/>
        <end position="30"/>
    </location>
</feature>
<evidence type="ECO:0000256" key="8">
    <source>
        <dbReference type="SAM" id="Phobius"/>
    </source>
</evidence>
<feature type="domain" description="Major facilitator superfamily (MFS) profile" evidence="9">
    <location>
        <begin position="10"/>
        <end position="404"/>
    </location>
</feature>
<feature type="transmembrane region" description="Helical" evidence="8">
    <location>
        <begin position="218"/>
        <end position="243"/>
    </location>
</feature>
<dbReference type="SUPFAM" id="SSF103473">
    <property type="entry name" value="MFS general substrate transporter"/>
    <property type="match status" value="1"/>
</dbReference>
<dbReference type="PRINTS" id="PR01035">
    <property type="entry name" value="TCRTETA"/>
</dbReference>
<keyword evidence="6 8" id="KW-1133">Transmembrane helix</keyword>
<evidence type="ECO:0000256" key="5">
    <source>
        <dbReference type="ARBA" id="ARBA00022692"/>
    </source>
</evidence>
<evidence type="ECO:0000313" key="11">
    <source>
        <dbReference type="Proteomes" id="UP001500713"/>
    </source>
</evidence>
<feature type="transmembrane region" description="Helical" evidence="8">
    <location>
        <begin position="81"/>
        <end position="100"/>
    </location>
</feature>
<evidence type="ECO:0000256" key="2">
    <source>
        <dbReference type="ARBA" id="ARBA00004141"/>
    </source>
</evidence>
<proteinExistence type="inferred from homology"/>
<dbReference type="PANTHER" id="PTHR23504">
    <property type="entry name" value="MAJOR FACILITATOR SUPERFAMILY DOMAIN-CONTAINING PROTEIN 10"/>
    <property type="match status" value="1"/>
</dbReference>
<keyword evidence="7 8" id="KW-0472">Membrane</keyword>
<comment type="caution">
    <text evidence="10">The sequence shown here is derived from an EMBL/GenBank/DDBJ whole genome shotgun (WGS) entry which is preliminary data.</text>
</comment>
<dbReference type="PANTHER" id="PTHR23504:SF15">
    <property type="entry name" value="MAJOR FACILITATOR SUPERFAMILY (MFS) PROFILE DOMAIN-CONTAINING PROTEIN"/>
    <property type="match status" value="1"/>
</dbReference>
<keyword evidence="5 8" id="KW-0812">Transmembrane</keyword>
<comment type="subcellular location">
    <subcellularLocation>
        <location evidence="2">Membrane</location>
        <topology evidence="2">Multi-pass membrane protein</topology>
    </subcellularLocation>
</comment>
<dbReference type="InterPro" id="IPR001958">
    <property type="entry name" value="Tet-R_TetA/multi-R_MdtG-like"/>
</dbReference>
<reference evidence="10 11" key="1">
    <citation type="journal article" date="2019" name="Int. J. Syst. Evol. Microbiol.">
        <title>The Global Catalogue of Microorganisms (GCM) 10K type strain sequencing project: providing services to taxonomists for standard genome sequencing and annotation.</title>
        <authorList>
            <consortium name="The Broad Institute Genomics Platform"/>
            <consortium name="The Broad Institute Genome Sequencing Center for Infectious Disease"/>
            <person name="Wu L."/>
            <person name="Ma J."/>
        </authorList>
    </citation>
    <scope>NUCLEOTIDE SEQUENCE [LARGE SCALE GENOMIC DNA]</scope>
    <source>
        <strain evidence="10 11">JCM 14162</strain>
    </source>
</reference>
<evidence type="ECO:0000256" key="1">
    <source>
        <dbReference type="ARBA" id="ARBA00003279"/>
    </source>
</evidence>
<dbReference type="EMBL" id="BAAAEM010000002">
    <property type="protein sequence ID" value="GAA0468127.1"/>
    <property type="molecule type" value="Genomic_DNA"/>
</dbReference>
<dbReference type="PROSITE" id="PS00216">
    <property type="entry name" value="SUGAR_TRANSPORT_1"/>
    <property type="match status" value="1"/>
</dbReference>
<feature type="transmembrane region" description="Helical" evidence="8">
    <location>
        <begin position="106"/>
        <end position="126"/>
    </location>
</feature>
<dbReference type="CDD" id="cd17388">
    <property type="entry name" value="MFS_TetA"/>
    <property type="match status" value="1"/>
</dbReference>
<keyword evidence="4" id="KW-0813">Transport</keyword>
<dbReference type="InterPro" id="IPR011701">
    <property type="entry name" value="MFS"/>
</dbReference>
<dbReference type="Gene3D" id="1.20.1250.20">
    <property type="entry name" value="MFS general substrate transporter like domains"/>
    <property type="match status" value="1"/>
</dbReference>
<feature type="transmembrane region" description="Helical" evidence="8">
    <location>
        <begin position="167"/>
        <end position="187"/>
    </location>
</feature>
<dbReference type="InterPro" id="IPR005829">
    <property type="entry name" value="Sugar_transporter_CS"/>
</dbReference>
<dbReference type="InterPro" id="IPR020846">
    <property type="entry name" value="MFS_dom"/>
</dbReference>
<keyword evidence="11" id="KW-1185">Reference proteome</keyword>
<comment type="function">
    <text evidence="1">Resistance to tetracycline by an active tetracycline efflux. This is an energy-dependent process that decreases the accumulation of the antibiotic in whole cells. This protein functions as a metal-tetracycline/H(+) antiporter.</text>
</comment>
<dbReference type="PROSITE" id="PS50850">
    <property type="entry name" value="MFS"/>
    <property type="match status" value="1"/>
</dbReference>
<feature type="transmembrane region" description="Helical" evidence="8">
    <location>
        <begin position="50"/>
        <end position="69"/>
    </location>
</feature>
<evidence type="ECO:0000256" key="7">
    <source>
        <dbReference type="ARBA" id="ARBA00023136"/>
    </source>
</evidence>
<dbReference type="RefSeq" id="WP_229953858.1">
    <property type="nucleotide sequence ID" value="NZ_BAAAEM010000002.1"/>
</dbReference>
<dbReference type="Pfam" id="PF07690">
    <property type="entry name" value="MFS_1"/>
    <property type="match status" value="1"/>
</dbReference>
<feature type="transmembrane region" description="Helical" evidence="8">
    <location>
        <begin position="347"/>
        <end position="369"/>
    </location>
</feature>
<dbReference type="InterPro" id="IPR036259">
    <property type="entry name" value="MFS_trans_sf"/>
</dbReference>
<feature type="transmembrane region" description="Helical" evidence="8">
    <location>
        <begin position="286"/>
        <end position="304"/>
    </location>
</feature>
<organism evidence="10 11">
    <name type="scientific">Parasphingorhabdus litoris</name>
    <dbReference type="NCBI Taxonomy" id="394733"/>
    <lineage>
        <taxon>Bacteria</taxon>
        <taxon>Pseudomonadati</taxon>
        <taxon>Pseudomonadota</taxon>
        <taxon>Alphaproteobacteria</taxon>
        <taxon>Sphingomonadales</taxon>
        <taxon>Sphingomonadaceae</taxon>
        <taxon>Parasphingorhabdus</taxon>
    </lineage>
</organism>
<sequence>MTSARKPQSILLFVAFIVFIDMLGIGLILPVMPSLITGLTGASIDRAAEIGGWLLFAYAMMQFLFAPVIGGLSDRFGRRPVLLTTLFLLGLDYAIMAWAPDLIWLFIGRIISGIMGASWAAANSCVADVAKPEERGRFFGILGGAGAFGFVIGPGLGGILGEYGDRLPFIAASVLAFIGTAIGIVILKETLPPEKRRSFSLARANPLGSVMQMSKTPLVIGFLSTIFVLQLAAQAQIAVWAYWLIERFDWSKFQIGFSVAIFGILLALVQGVLTGPVIARFGEKRTALISLMFGMPAYLCFAFAPSSGFVYLGIVIGAASGFAFPAMQQMMSRRIDEDAQGELQGAIASMISLTSIFGPVMMTGIFGAYADKQGYYFPGAPFVVGTFLMAVSVAIYATTVRRYYSATN</sequence>
<evidence type="ECO:0000313" key="10">
    <source>
        <dbReference type="EMBL" id="GAA0468127.1"/>
    </source>
</evidence>
<dbReference type="Proteomes" id="UP001500713">
    <property type="component" value="Unassembled WGS sequence"/>
</dbReference>
<evidence type="ECO:0000256" key="4">
    <source>
        <dbReference type="ARBA" id="ARBA00022448"/>
    </source>
</evidence>
<evidence type="ECO:0000256" key="3">
    <source>
        <dbReference type="ARBA" id="ARBA00007520"/>
    </source>
</evidence>
<comment type="similarity">
    <text evidence="3">Belongs to the major facilitator superfamily. TCR/Tet family.</text>
</comment>
<evidence type="ECO:0000259" key="9">
    <source>
        <dbReference type="PROSITE" id="PS50850"/>
    </source>
</evidence>
<feature type="transmembrane region" description="Helical" evidence="8">
    <location>
        <begin position="138"/>
        <end position="161"/>
    </location>
</feature>
<gene>
    <name evidence="10" type="ORF">GCM10009096_06240</name>
</gene>
<protein>
    <submittedName>
        <fullName evidence="10">Tetracycline resistance MFS efflux pump</fullName>
    </submittedName>
</protein>
<feature type="transmembrane region" description="Helical" evidence="8">
    <location>
        <begin position="310"/>
        <end position="327"/>
    </location>
</feature>
<name>A0ABN1A5P2_9SPHN</name>
<accession>A0ABN1A5P2</accession>
<feature type="transmembrane region" description="Helical" evidence="8">
    <location>
        <begin position="375"/>
        <end position="397"/>
    </location>
</feature>
<evidence type="ECO:0000256" key="6">
    <source>
        <dbReference type="ARBA" id="ARBA00022989"/>
    </source>
</evidence>